<evidence type="ECO:0000256" key="10">
    <source>
        <dbReference type="ARBA" id="ARBA00023242"/>
    </source>
</evidence>
<evidence type="ECO:0000259" key="13">
    <source>
        <dbReference type="PROSITE" id="PS50157"/>
    </source>
</evidence>
<feature type="domain" description="C2H2-type" evidence="13">
    <location>
        <begin position="545"/>
        <end position="572"/>
    </location>
</feature>
<comment type="caution">
    <text evidence="14">The sequence shown here is derived from an EMBL/GenBank/DDBJ whole genome shotgun (WGS) entry which is preliminary data.</text>
</comment>
<dbReference type="InterPro" id="IPR036236">
    <property type="entry name" value="Znf_C2H2_sf"/>
</dbReference>
<dbReference type="GO" id="GO:0000981">
    <property type="term" value="F:DNA-binding transcription factor activity, RNA polymerase II-specific"/>
    <property type="evidence" value="ECO:0007669"/>
    <property type="project" value="TreeGrafter"/>
</dbReference>
<keyword evidence="3" id="KW-0963">Cytoplasm</keyword>
<dbReference type="GO" id="GO:0008270">
    <property type="term" value="F:zinc ion binding"/>
    <property type="evidence" value="ECO:0007669"/>
    <property type="project" value="UniProtKB-KW"/>
</dbReference>
<evidence type="ECO:0000256" key="7">
    <source>
        <dbReference type="ARBA" id="ARBA00022833"/>
    </source>
</evidence>
<organism evidence="14 15">
    <name type="scientific">Monascus purpureus</name>
    <name type="common">Red mold</name>
    <name type="synonym">Monascus anka</name>
    <dbReference type="NCBI Taxonomy" id="5098"/>
    <lineage>
        <taxon>Eukaryota</taxon>
        <taxon>Fungi</taxon>
        <taxon>Dikarya</taxon>
        <taxon>Ascomycota</taxon>
        <taxon>Pezizomycotina</taxon>
        <taxon>Eurotiomycetes</taxon>
        <taxon>Eurotiomycetidae</taxon>
        <taxon>Eurotiales</taxon>
        <taxon>Aspergillaceae</taxon>
        <taxon>Monascus</taxon>
    </lineage>
</organism>
<feature type="region of interest" description="Disordered" evidence="12">
    <location>
        <begin position="1"/>
        <end position="115"/>
    </location>
</feature>
<dbReference type="STRING" id="5098.A0A507R599"/>
<feature type="compositionally biased region" description="Polar residues" evidence="12">
    <location>
        <begin position="329"/>
        <end position="345"/>
    </location>
</feature>
<feature type="region of interest" description="Disordered" evidence="12">
    <location>
        <begin position="329"/>
        <end position="369"/>
    </location>
</feature>
<feature type="region of interest" description="Disordered" evidence="12">
    <location>
        <begin position="644"/>
        <end position="675"/>
    </location>
</feature>
<feature type="compositionally biased region" description="Low complexity" evidence="12">
    <location>
        <begin position="216"/>
        <end position="235"/>
    </location>
</feature>
<keyword evidence="15" id="KW-1185">Reference proteome</keyword>
<dbReference type="GO" id="GO:0071277">
    <property type="term" value="P:cellular response to calcium ion"/>
    <property type="evidence" value="ECO:0007669"/>
    <property type="project" value="UniProtKB-ARBA"/>
</dbReference>
<evidence type="ECO:0000256" key="4">
    <source>
        <dbReference type="ARBA" id="ARBA00022723"/>
    </source>
</evidence>
<dbReference type="GO" id="GO:0045944">
    <property type="term" value="P:positive regulation of transcription by RNA polymerase II"/>
    <property type="evidence" value="ECO:0007669"/>
    <property type="project" value="UniProtKB-ARBA"/>
</dbReference>
<feature type="compositionally biased region" description="Polar residues" evidence="12">
    <location>
        <begin position="94"/>
        <end position="115"/>
    </location>
</feature>
<dbReference type="FunFam" id="3.30.160.60:FF:000146">
    <property type="entry name" value="C2H2 type zinc finger protein"/>
    <property type="match status" value="1"/>
</dbReference>
<keyword evidence="14" id="KW-0238">DNA-binding</keyword>
<gene>
    <name evidence="14" type="primary">CRZ1</name>
    <name evidence="14" type="ORF">MPDQ_006654</name>
</gene>
<evidence type="ECO:0000256" key="11">
    <source>
        <dbReference type="PROSITE-ProRule" id="PRU00042"/>
    </source>
</evidence>
<dbReference type="EMBL" id="VIFY01000006">
    <property type="protein sequence ID" value="TQB76877.1"/>
    <property type="molecule type" value="Genomic_DNA"/>
</dbReference>
<dbReference type="InterPro" id="IPR013087">
    <property type="entry name" value="Znf_C2H2_type"/>
</dbReference>
<feature type="compositionally biased region" description="Low complexity" evidence="12">
    <location>
        <begin position="652"/>
        <end position="671"/>
    </location>
</feature>
<protein>
    <submittedName>
        <fullName evidence="14">DNA-binding transcription factor</fullName>
    </submittedName>
</protein>
<dbReference type="Gene3D" id="3.30.160.60">
    <property type="entry name" value="Classic Zinc Finger"/>
    <property type="match status" value="3"/>
</dbReference>
<dbReference type="Proteomes" id="UP000319663">
    <property type="component" value="Unassembled WGS sequence"/>
</dbReference>
<evidence type="ECO:0000313" key="15">
    <source>
        <dbReference type="Proteomes" id="UP000319663"/>
    </source>
</evidence>
<dbReference type="FunFam" id="3.30.160.60:FF:000239">
    <property type="entry name" value="C2H2 type zinc finger protein"/>
    <property type="match status" value="1"/>
</dbReference>
<keyword evidence="8" id="KW-0805">Transcription regulation</keyword>
<reference evidence="14 15" key="1">
    <citation type="submission" date="2019-06" db="EMBL/GenBank/DDBJ databases">
        <title>Wine fermentation using esterase from Monascus purpureus.</title>
        <authorList>
            <person name="Geng C."/>
            <person name="Zhang Y."/>
        </authorList>
    </citation>
    <scope>NUCLEOTIDE SEQUENCE [LARGE SCALE GENOMIC DNA]</scope>
    <source>
        <strain evidence="14">HQ1</strain>
    </source>
</reference>
<evidence type="ECO:0000256" key="9">
    <source>
        <dbReference type="ARBA" id="ARBA00023163"/>
    </source>
</evidence>
<evidence type="ECO:0000256" key="5">
    <source>
        <dbReference type="ARBA" id="ARBA00022737"/>
    </source>
</evidence>
<evidence type="ECO:0000256" key="1">
    <source>
        <dbReference type="ARBA" id="ARBA00004123"/>
    </source>
</evidence>
<dbReference type="PROSITE" id="PS00028">
    <property type="entry name" value="ZINC_FINGER_C2H2_1"/>
    <property type="match status" value="2"/>
</dbReference>
<dbReference type="SMART" id="SM00355">
    <property type="entry name" value="ZnF_C2H2"/>
    <property type="match status" value="2"/>
</dbReference>
<feature type="region of interest" description="Disordered" evidence="12">
    <location>
        <begin position="407"/>
        <end position="518"/>
    </location>
</feature>
<dbReference type="InterPro" id="IPR050717">
    <property type="entry name" value="C2H2-ZF_Transcription_Reg"/>
</dbReference>
<sequence length="727" mass="78658">MASQDRNQDSRPSPSGTFQSRSDSASPHPQYHHHDVPSGLGFDFSAAAGQFSNATPFTNPGAGPAGTQSFAYPPGYPPQSLASPDQSFPHGQPLPQQFDTSYMGQLDQSSGLRPFSQHESFSNLLNSNPTDFDLSIYTSDPAVATHHNNHMNNTTGEFGSPILLDTHTQIHQQPQTANQSINPVDLVGQMASPHTTTASHLSQDQQPTSHPLQQQHSSPGPLSPPTSTHSTYYTPQHSRHSSLDPTTVAYLSGQSDWQSVLHNSAFQHHQKAPSEISDLSSAAHSPYMSQHESFDASETNASPLLPPQNDPGVYDNVLGIETFTLSEQQAFSTSPSPYLSPQLVPQQGADLGPTIPFLSTQPQPNPEYPTPPTDMYDNSGTGGMMDMTQASSGLGDIGQASQMAPPSINVELAPPSRVPTFGPKPAANMDSLSPPVAHPRAGRVRSKSDPYAHPTSRSLSPVSPSIGLEPFPSVSPRSLSPVDSRRQPLSTPGSRDVSPARRAHNRRLSTSSIDSRKAILDLADSQRPGAGSNDPKRVQKHPATFQCNLCPKRFTRAYNLRSHLRTHTDERPFVCTVCGKAFARQHDRKRHEGLHSGEKKFVCKGNLSSGRQWGCGRRFARADALGRHFRSEAGRLCIKPLMDEESQERNRSLSNNPQQQPSSHLQPVHQPFMVPGMDGQPTGSLVLPAALLAQYPALQTLQWDQIPATADDPTDIGGRSSFDASSG</sequence>
<feature type="region of interest" description="Disordered" evidence="12">
    <location>
        <begin position="193"/>
        <end position="243"/>
    </location>
</feature>
<evidence type="ECO:0000256" key="3">
    <source>
        <dbReference type="ARBA" id="ARBA00022490"/>
    </source>
</evidence>
<keyword evidence="9" id="KW-0804">Transcription</keyword>
<keyword evidence="10" id="KW-0539">Nucleus</keyword>
<feature type="domain" description="C2H2-type" evidence="13">
    <location>
        <begin position="573"/>
        <end position="600"/>
    </location>
</feature>
<dbReference type="GO" id="GO:0005634">
    <property type="term" value="C:nucleus"/>
    <property type="evidence" value="ECO:0007669"/>
    <property type="project" value="UniProtKB-SubCell"/>
</dbReference>
<dbReference type="PANTHER" id="PTHR14196">
    <property type="entry name" value="ODD-SKIPPED - RELATED"/>
    <property type="match status" value="1"/>
</dbReference>
<proteinExistence type="predicted"/>
<dbReference type="SUPFAM" id="SSF57667">
    <property type="entry name" value="beta-beta-alpha zinc fingers"/>
    <property type="match status" value="1"/>
</dbReference>
<name>A0A507R599_MONPU</name>
<dbReference type="PANTHER" id="PTHR14196:SF12">
    <property type="entry name" value="ZINC FINGER PROTEIN 208-LIKE"/>
    <property type="match status" value="1"/>
</dbReference>
<feature type="region of interest" description="Disordered" evidence="12">
    <location>
        <begin position="266"/>
        <end position="313"/>
    </location>
</feature>
<feature type="compositionally biased region" description="Polar residues" evidence="12">
    <location>
        <begin position="277"/>
        <end position="302"/>
    </location>
</feature>
<dbReference type="FunFam" id="3.30.160.60:FF:000181">
    <property type="entry name" value="C2H2 type zinc finger protein"/>
    <property type="match status" value="1"/>
</dbReference>
<evidence type="ECO:0000313" key="14">
    <source>
        <dbReference type="EMBL" id="TQB76877.1"/>
    </source>
</evidence>
<keyword evidence="7" id="KW-0862">Zinc</keyword>
<accession>A0A507R599</accession>
<feature type="compositionally biased region" description="Polar residues" evidence="12">
    <location>
        <begin position="193"/>
        <end position="215"/>
    </location>
</feature>
<keyword evidence="5" id="KW-0677">Repeat</keyword>
<dbReference type="GO" id="GO:0005737">
    <property type="term" value="C:cytoplasm"/>
    <property type="evidence" value="ECO:0007669"/>
    <property type="project" value="UniProtKB-SubCell"/>
</dbReference>
<dbReference type="GO" id="GO:0000977">
    <property type="term" value="F:RNA polymerase II transcription regulatory region sequence-specific DNA binding"/>
    <property type="evidence" value="ECO:0007669"/>
    <property type="project" value="TreeGrafter"/>
</dbReference>
<dbReference type="OrthoDB" id="8117402at2759"/>
<keyword evidence="6 11" id="KW-0863">Zinc-finger</keyword>
<evidence type="ECO:0000256" key="12">
    <source>
        <dbReference type="SAM" id="MobiDB-lite"/>
    </source>
</evidence>
<comment type="subcellular location">
    <subcellularLocation>
        <location evidence="2">Cytoplasm</location>
    </subcellularLocation>
    <subcellularLocation>
        <location evidence="1">Nucleus</location>
    </subcellularLocation>
</comment>
<evidence type="ECO:0000256" key="8">
    <source>
        <dbReference type="ARBA" id="ARBA00023015"/>
    </source>
</evidence>
<evidence type="ECO:0000256" key="6">
    <source>
        <dbReference type="ARBA" id="ARBA00022771"/>
    </source>
</evidence>
<keyword evidence="4" id="KW-0479">Metal-binding</keyword>
<dbReference type="PROSITE" id="PS50157">
    <property type="entry name" value="ZINC_FINGER_C2H2_2"/>
    <property type="match status" value="2"/>
</dbReference>
<feature type="compositionally biased region" description="Polar residues" evidence="12">
    <location>
        <begin position="1"/>
        <end position="27"/>
    </location>
</feature>
<dbReference type="AlphaFoldDB" id="A0A507R599"/>
<evidence type="ECO:0000256" key="2">
    <source>
        <dbReference type="ARBA" id="ARBA00004496"/>
    </source>
</evidence>
<dbReference type="Pfam" id="PF00096">
    <property type="entry name" value="zf-C2H2"/>
    <property type="match status" value="2"/>
</dbReference>